<dbReference type="Proteomes" id="UP000184386">
    <property type="component" value="Unassembled WGS sequence"/>
</dbReference>
<keyword evidence="2" id="KW-0004">4Fe-4S</keyword>
<dbReference type="InterPro" id="IPR023885">
    <property type="entry name" value="4Fe4S-binding_SPASM_dom"/>
</dbReference>
<comment type="cofactor">
    <cofactor evidence="1">
        <name>[4Fe-4S] cluster</name>
        <dbReference type="ChEBI" id="CHEBI:49883"/>
    </cofactor>
</comment>
<keyword evidence="9" id="KW-1185">Reference proteome</keyword>
<evidence type="ECO:0000256" key="3">
    <source>
        <dbReference type="ARBA" id="ARBA00022691"/>
    </source>
</evidence>
<dbReference type="Pfam" id="PF04055">
    <property type="entry name" value="Radical_SAM"/>
    <property type="match status" value="1"/>
</dbReference>
<accession>A0A1M7ACS8</accession>
<dbReference type="InterPro" id="IPR000385">
    <property type="entry name" value="MoaA_NifB_PqqE_Fe-S-bd_CS"/>
</dbReference>
<dbReference type="OrthoDB" id="9805809at2"/>
<name>A0A1M7ACS8_9FIRM</name>
<keyword evidence="4" id="KW-0479">Metal-binding</keyword>
<protein>
    <submittedName>
        <fullName evidence="8">Radical SAM additional 4Fe4S-binding SPASM domain-containing protein</fullName>
    </submittedName>
</protein>
<evidence type="ECO:0000256" key="6">
    <source>
        <dbReference type="ARBA" id="ARBA00023014"/>
    </source>
</evidence>
<evidence type="ECO:0000313" key="9">
    <source>
        <dbReference type="Proteomes" id="UP000184386"/>
    </source>
</evidence>
<dbReference type="EMBL" id="FRAC01000032">
    <property type="protein sequence ID" value="SHL40466.1"/>
    <property type="molecule type" value="Genomic_DNA"/>
</dbReference>
<dbReference type="PANTHER" id="PTHR43787">
    <property type="entry name" value="FEMO COFACTOR BIOSYNTHESIS PROTEIN NIFB-RELATED"/>
    <property type="match status" value="1"/>
</dbReference>
<dbReference type="InterPro" id="IPR034391">
    <property type="entry name" value="AdoMet-like_SPASM_containing"/>
</dbReference>
<dbReference type="GO" id="GO:0003824">
    <property type="term" value="F:catalytic activity"/>
    <property type="evidence" value="ECO:0007669"/>
    <property type="project" value="InterPro"/>
</dbReference>
<dbReference type="GO" id="GO:0046872">
    <property type="term" value="F:metal ion binding"/>
    <property type="evidence" value="ECO:0007669"/>
    <property type="project" value="UniProtKB-KW"/>
</dbReference>
<dbReference type="InterPro" id="IPR013785">
    <property type="entry name" value="Aldolase_TIM"/>
</dbReference>
<dbReference type="SFLD" id="SFLDG01387">
    <property type="entry name" value="BtrN-like_SPASM_domain_contain"/>
    <property type="match status" value="1"/>
</dbReference>
<evidence type="ECO:0000313" key="8">
    <source>
        <dbReference type="EMBL" id="SHL40466.1"/>
    </source>
</evidence>
<evidence type="ECO:0000256" key="2">
    <source>
        <dbReference type="ARBA" id="ARBA00022485"/>
    </source>
</evidence>
<dbReference type="PANTHER" id="PTHR43787:SF10">
    <property type="entry name" value="COFACTOR MODIFYING PROTEIN"/>
    <property type="match status" value="1"/>
</dbReference>
<keyword evidence="3" id="KW-0949">S-adenosyl-L-methionine</keyword>
<dbReference type="InterPro" id="IPR007197">
    <property type="entry name" value="rSAM"/>
</dbReference>
<dbReference type="PROSITE" id="PS01305">
    <property type="entry name" value="MOAA_NIFB_PQQE"/>
    <property type="match status" value="1"/>
</dbReference>
<evidence type="ECO:0000256" key="1">
    <source>
        <dbReference type="ARBA" id="ARBA00001966"/>
    </source>
</evidence>
<dbReference type="SFLD" id="SFLDG01067">
    <property type="entry name" value="SPASM/twitch_domain_containing"/>
    <property type="match status" value="1"/>
</dbReference>
<reference evidence="8 9" key="1">
    <citation type="submission" date="2016-11" db="EMBL/GenBank/DDBJ databases">
        <authorList>
            <person name="Jaros S."/>
            <person name="Januszkiewicz K."/>
            <person name="Wedrychowicz H."/>
        </authorList>
    </citation>
    <scope>NUCLEOTIDE SEQUENCE [LARGE SCALE GENOMIC DNA]</scope>
    <source>
        <strain evidence="8 9">DSM 15929</strain>
    </source>
</reference>
<dbReference type="CDD" id="cd21122">
    <property type="entry name" value="SPASM_rSAM"/>
    <property type="match status" value="1"/>
</dbReference>
<evidence type="ECO:0000259" key="7">
    <source>
        <dbReference type="PROSITE" id="PS51918"/>
    </source>
</evidence>
<feature type="domain" description="Radical SAM core" evidence="7">
    <location>
        <begin position="1"/>
        <end position="200"/>
    </location>
</feature>
<dbReference type="PROSITE" id="PS51918">
    <property type="entry name" value="RADICAL_SAM"/>
    <property type="match status" value="1"/>
</dbReference>
<dbReference type="SFLD" id="SFLDS00029">
    <property type="entry name" value="Radical_SAM"/>
    <property type="match status" value="1"/>
</dbReference>
<gene>
    <name evidence="8" type="ORF">SAMN02745136_04815</name>
</gene>
<dbReference type="SUPFAM" id="SSF102114">
    <property type="entry name" value="Radical SAM enzymes"/>
    <property type="match status" value="1"/>
</dbReference>
<proteinExistence type="predicted"/>
<sequence>MKSFKKIYIEITNVCNLSCSFCPRTKRDMAFMSERSFEEIIQKINPHTDYVCFHVKGEPLLHPKLGAFLDICNNYGIKVNITTNGTLITKVLKELAGKDALRQVNFSLHSFGGREEEKEKYLQDILWASEELLRTTKTNISYRFWNLDQEADQGLAEEEESGENSEMDDTGKYLKILEEAYGIEGSLKHLAAPGRGIKIADRVYISRDYQFTWPSLTEEEDEGKGFCYGLRSHAGILADGTVIPCCLDGEGAISLGNIYEKSLEDIINSPRAKAIHSGFSNRKAVEELCRKCGYRKKFSLS</sequence>
<dbReference type="GO" id="GO:0051539">
    <property type="term" value="F:4 iron, 4 sulfur cluster binding"/>
    <property type="evidence" value="ECO:0007669"/>
    <property type="project" value="UniProtKB-KW"/>
</dbReference>
<dbReference type="STRING" id="1121322.SAMN02745136_04815"/>
<dbReference type="AlphaFoldDB" id="A0A1M7ACS8"/>
<dbReference type="CDD" id="cd01335">
    <property type="entry name" value="Radical_SAM"/>
    <property type="match status" value="1"/>
</dbReference>
<dbReference type="Pfam" id="PF13186">
    <property type="entry name" value="SPASM"/>
    <property type="match status" value="1"/>
</dbReference>
<keyword evidence="6" id="KW-0411">Iron-sulfur</keyword>
<evidence type="ECO:0000256" key="5">
    <source>
        <dbReference type="ARBA" id="ARBA00023004"/>
    </source>
</evidence>
<dbReference type="RefSeq" id="WP_073279725.1">
    <property type="nucleotide sequence ID" value="NZ_FRAC01000032.1"/>
</dbReference>
<dbReference type="Gene3D" id="3.20.20.70">
    <property type="entry name" value="Aldolase class I"/>
    <property type="match status" value="1"/>
</dbReference>
<organism evidence="8 9">
    <name type="scientific">Anaerocolumna jejuensis DSM 15929</name>
    <dbReference type="NCBI Taxonomy" id="1121322"/>
    <lineage>
        <taxon>Bacteria</taxon>
        <taxon>Bacillati</taxon>
        <taxon>Bacillota</taxon>
        <taxon>Clostridia</taxon>
        <taxon>Lachnospirales</taxon>
        <taxon>Lachnospiraceae</taxon>
        <taxon>Anaerocolumna</taxon>
    </lineage>
</organism>
<dbReference type="InterPro" id="IPR058240">
    <property type="entry name" value="rSAM_sf"/>
</dbReference>
<keyword evidence="5" id="KW-0408">Iron</keyword>
<evidence type="ECO:0000256" key="4">
    <source>
        <dbReference type="ARBA" id="ARBA00022723"/>
    </source>
</evidence>